<dbReference type="STRING" id="5786.F0ZJP1"/>
<dbReference type="RefSeq" id="XP_003287637.1">
    <property type="nucleotide sequence ID" value="XM_003287589.1"/>
</dbReference>
<proteinExistence type="predicted"/>
<evidence type="ECO:0000313" key="1">
    <source>
        <dbReference type="EMBL" id="EGC35848.1"/>
    </source>
</evidence>
<gene>
    <name evidence="1" type="ORF">DICPUDRAFT_97766</name>
</gene>
<dbReference type="KEGG" id="dpp:DICPUDRAFT_97766"/>
<dbReference type="InParanoid" id="F0ZJP1"/>
<dbReference type="GeneID" id="10500665"/>
<keyword evidence="2" id="KW-1185">Reference proteome</keyword>
<name>F0ZJP1_DICPU</name>
<dbReference type="EMBL" id="GL871045">
    <property type="protein sequence ID" value="EGC35848.1"/>
    <property type="molecule type" value="Genomic_DNA"/>
</dbReference>
<accession>F0ZJP1</accession>
<reference evidence="2" key="1">
    <citation type="journal article" date="2011" name="Genome Biol.">
        <title>Comparative genomics of the social amoebae Dictyostelium discoideum and Dictyostelium purpureum.</title>
        <authorList>
            <consortium name="US DOE Joint Genome Institute (JGI-PGF)"/>
            <person name="Sucgang R."/>
            <person name="Kuo A."/>
            <person name="Tian X."/>
            <person name="Salerno W."/>
            <person name="Parikh A."/>
            <person name="Feasley C.L."/>
            <person name="Dalin E."/>
            <person name="Tu H."/>
            <person name="Huang E."/>
            <person name="Barry K."/>
            <person name="Lindquist E."/>
            <person name="Shapiro H."/>
            <person name="Bruce D."/>
            <person name="Schmutz J."/>
            <person name="Salamov A."/>
            <person name="Fey P."/>
            <person name="Gaudet P."/>
            <person name="Anjard C."/>
            <person name="Babu M.M."/>
            <person name="Basu S."/>
            <person name="Bushmanova Y."/>
            <person name="van der Wel H."/>
            <person name="Katoh-Kurasawa M."/>
            <person name="Dinh C."/>
            <person name="Coutinho P.M."/>
            <person name="Saito T."/>
            <person name="Elias M."/>
            <person name="Schaap P."/>
            <person name="Kay R.R."/>
            <person name="Henrissat B."/>
            <person name="Eichinger L."/>
            <person name="Rivero F."/>
            <person name="Putnam N.H."/>
            <person name="West C.M."/>
            <person name="Loomis W.F."/>
            <person name="Chisholm R.L."/>
            <person name="Shaulsky G."/>
            <person name="Strassmann J.E."/>
            <person name="Queller D.C."/>
            <person name="Kuspa A."/>
            <person name="Grigoriev I.V."/>
        </authorList>
    </citation>
    <scope>NUCLEOTIDE SEQUENCE [LARGE SCALE GENOMIC DNA]</scope>
    <source>
        <strain evidence="2">QSDP1</strain>
    </source>
</reference>
<dbReference type="VEuPathDB" id="AmoebaDB:DICPUDRAFT_97766"/>
<organism evidence="1 2">
    <name type="scientific">Dictyostelium purpureum</name>
    <name type="common">Slime mold</name>
    <dbReference type="NCBI Taxonomy" id="5786"/>
    <lineage>
        <taxon>Eukaryota</taxon>
        <taxon>Amoebozoa</taxon>
        <taxon>Evosea</taxon>
        <taxon>Eumycetozoa</taxon>
        <taxon>Dictyostelia</taxon>
        <taxon>Dictyosteliales</taxon>
        <taxon>Dictyosteliaceae</taxon>
        <taxon>Dictyostelium</taxon>
    </lineage>
</organism>
<dbReference type="AlphaFoldDB" id="F0ZJP1"/>
<evidence type="ECO:0000313" key="2">
    <source>
        <dbReference type="Proteomes" id="UP000001064"/>
    </source>
</evidence>
<sequence>MEFNNNNINNNNINNNNINNINNNMNNIIQSLNLVLISQPLNQKDNNNNNNNNNNNYNNSNNKKYKINCVCPTYTVYGSVLVPPPEVVVRGYMGISKDLMVTASVDSNIISNSNDVKVEESDGLIRFQFGNMCFKRENEDDLRPFRIGFHVCLKGQSETYYSGYIQVFKHTSLLPGMDIVRLSHNGLCSPQEGKITAYGHFTSNEAFNVEYKPSDGIEKNEAPNIIPYSSLEKPSPSSFKISFLAPSEINEFFYFSTRCHNDRLKVGIPYNLSYKNSALKLQRFLEKNNKPDKESFNFFTCIVSDEFKKFESNLQLKPHLMDSLRDFQGNSLVMTNCYS</sequence>
<protein>
    <submittedName>
        <fullName evidence="1">Uncharacterized protein</fullName>
    </submittedName>
</protein>
<dbReference type="Proteomes" id="UP000001064">
    <property type="component" value="Unassembled WGS sequence"/>
</dbReference>